<dbReference type="AlphaFoldDB" id="A0A550C875"/>
<evidence type="ECO:0000313" key="2">
    <source>
        <dbReference type="EMBL" id="TRM61010.1"/>
    </source>
</evidence>
<feature type="region of interest" description="Disordered" evidence="1">
    <location>
        <begin position="265"/>
        <end position="354"/>
    </location>
</feature>
<name>A0A550C875_9AGAR</name>
<feature type="compositionally biased region" description="Basic residues" evidence="1">
    <location>
        <begin position="585"/>
        <end position="594"/>
    </location>
</feature>
<organism evidence="2 3">
    <name type="scientific">Schizophyllum amplum</name>
    <dbReference type="NCBI Taxonomy" id="97359"/>
    <lineage>
        <taxon>Eukaryota</taxon>
        <taxon>Fungi</taxon>
        <taxon>Dikarya</taxon>
        <taxon>Basidiomycota</taxon>
        <taxon>Agaricomycotina</taxon>
        <taxon>Agaricomycetes</taxon>
        <taxon>Agaricomycetidae</taxon>
        <taxon>Agaricales</taxon>
        <taxon>Schizophyllaceae</taxon>
        <taxon>Schizophyllum</taxon>
    </lineage>
</organism>
<feature type="compositionally biased region" description="Low complexity" evidence="1">
    <location>
        <begin position="60"/>
        <end position="73"/>
    </location>
</feature>
<feature type="compositionally biased region" description="Polar residues" evidence="1">
    <location>
        <begin position="194"/>
        <end position="209"/>
    </location>
</feature>
<dbReference type="STRING" id="97359.A0A550C875"/>
<accession>A0A550C875</accession>
<proteinExistence type="predicted"/>
<dbReference type="OrthoDB" id="3071207at2759"/>
<feature type="compositionally biased region" description="Polar residues" evidence="1">
    <location>
        <begin position="533"/>
        <end position="543"/>
    </location>
</feature>
<evidence type="ECO:0000256" key="1">
    <source>
        <dbReference type="SAM" id="MobiDB-lite"/>
    </source>
</evidence>
<feature type="region of interest" description="Disordered" evidence="1">
    <location>
        <begin position="521"/>
        <end position="650"/>
    </location>
</feature>
<dbReference type="Proteomes" id="UP000320762">
    <property type="component" value="Unassembled WGS sequence"/>
</dbReference>
<gene>
    <name evidence="2" type="ORF">BD626DRAFT_538512</name>
</gene>
<feature type="compositionally biased region" description="Low complexity" evidence="1">
    <location>
        <begin position="156"/>
        <end position="166"/>
    </location>
</feature>
<protein>
    <submittedName>
        <fullName evidence="2">Uncharacterized protein</fullName>
    </submittedName>
</protein>
<evidence type="ECO:0000313" key="3">
    <source>
        <dbReference type="Proteomes" id="UP000320762"/>
    </source>
</evidence>
<keyword evidence="3" id="KW-1185">Reference proteome</keyword>
<feature type="compositionally biased region" description="Pro residues" evidence="1">
    <location>
        <begin position="521"/>
        <end position="530"/>
    </location>
</feature>
<comment type="caution">
    <text evidence="2">The sequence shown here is derived from an EMBL/GenBank/DDBJ whole genome shotgun (WGS) entry which is preliminary data.</text>
</comment>
<reference evidence="2 3" key="1">
    <citation type="journal article" date="2019" name="New Phytol.">
        <title>Comparative genomics reveals unique wood-decay strategies and fruiting body development in the Schizophyllaceae.</title>
        <authorList>
            <person name="Almasi E."/>
            <person name="Sahu N."/>
            <person name="Krizsan K."/>
            <person name="Balint B."/>
            <person name="Kovacs G.M."/>
            <person name="Kiss B."/>
            <person name="Cseklye J."/>
            <person name="Drula E."/>
            <person name="Henrissat B."/>
            <person name="Nagy I."/>
            <person name="Chovatia M."/>
            <person name="Adam C."/>
            <person name="LaButti K."/>
            <person name="Lipzen A."/>
            <person name="Riley R."/>
            <person name="Grigoriev I.V."/>
            <person name="Nagy L.G."/>
        </authorList>
    </citation>
    <scope>NUCLEOTIDE SEQUENCE [LARGE SCALE GENOMIC DNA]</scope>
    <source>
        <strain evidence="2 3">NL-1724</strain>
    </source>
</reference>
<feature type="region of interest" description="Disordered" evidence="1">
    <location>
        <begin position="473"/>
        <end position="503"/>
    </location>
</feature>
<feature type="compositionally biased region" description="Basic residues" evidence="1">
    <location>
        <begin position="310"/>
        <end position="322"/>
    </location>
</feature>
<feature type="compositionally biased region" description="Polar residues" evidence="1">
    <location>
        <begin position="136"/>
        <end position="155"/>
    </location>
</feature>
<feature type="region of interest" description="Disordered" evidence="1">
    <location>
        <begin position="48"/>
        <end position="246"/>
    </location>
</feature>
<feature type="compositionally biased region" description="Basic and acidic residues" evidence="1">
    <location>
        <begin position="79"/>
        <end position="95"/>
    </location>
</feature>
<sequence>MADSEQDNSAAPFPADPRLLLAATVVLVGSAAYLWRSNLPTVAQYLGRNGDGQRKDETARSTAADTGAGSAASVSPADGTERANEEARELKAARSKERRRRGKDPLKDLVKNGKKLKGLALSTIPGDSGDARSAPFLSTASHSTQPPHLHSQTFQSSRSISSSSSRRVAHLGDAQAYIDSRNDGASDDEDPMCSSVSVLSSCPTEASSSRARDEGSLATTHASQHAALSTLDDAPCPPSVSMSSTASHSSAASLSSFSESADTSSTSISEFVSTPKAAPDRPNGKGPSSSTSTLHFPGPWDRDDTPPSTKHARRRSRSRVAKRPISPGGATAVEQSSRSHPLEHRRDAASPASILSVSAPVTVAHDHKDNGHAVTSVAEPTSGLPTPGSSSTQAAPPSVCFQTQVASLRGALEASRKREEHMRSEMDRQNKEMEMLRWESAHWRRREMEFQSQVHHLMQQLHAYSAMLSSVPAPSHARMRGSNSNGGSPAPTNPTSPTFPMPGMAPMSMFSPPMMPSPGPFSPVLPPHLQPPSMMSPTMQGSPRSPYPYLPEQGMARPYSPMVGQAQPIPQSQSHIRRGGAAGRRPSRRAPAGRRRPDNAGGASGSMLDRGRRRTRTQTADARPSGTSSGYDGEWDGEEEQEEDGYGGLSEVLADAILKRPQTMRVGSNKRRPLVEPESIAEEEIVEFSFPSLSDSYEARPPTAVAKEEETTPPAQEDTIAL</sequence>
<feature type="region of interest" description="Disordered" evidence="1">
    <location>
        <begin position="693"/>
        <end position="722"/>
    </location>
</feature>
<feature type="region of interest" description="Disordered" evidence="1">
    <location>
        <begin position="373"/>
        <end position="397"/>
    </location>
</feature>
<feature type="compositionally biased region" description="Acidic residues" evidence="1">
    <location>
        <begin position="633"/>
        <end position="645"/>
    </location>
</feature>
<dbReference type="EMBL" id="VDMD01000019">
    <property type="protein sequence ID" value="TRM61010.1"/>
    <property type="molecule type" value="Genomic_DNA"/>
</dbReference>
<feature type="compositionally biased region" description="Pro residues" evidence="1">
    <location>
        <begin position="491"/>
        <end position="500"/>
    </location>
</feature>
<feature type="compositionally biased region" description="Polar residues" evidence="1">
    <location>
        <begin position="217"/>
        <end position="227"/>
    </location>
</feature>
<feature type="compositionally biased region" description="Low complexity" evidence="1">
    <location>
        <begin position="380"/>
        <end position="392"/>
    </location>
</feature>